<dbReference type="InterPro" id="IPR001254">
    <property type="entry name" value="Trypsin_dom"/>
</dbReference>
<evidence type="ECO:0000313" key="11">
    <source>
        <dbReference type="Proteomes" id="UP000246464"/>
    </source>
</evidence>
<dbReference type="PANTHER" id="PTHR24264:SF15">
    <property type="entry name" value="RIKEN CDNA 2210010C04 GENE"/>
    <property type="match status" value="1"/>
</dbReference>
<dbReference type="SUPFAM" id="SSF50494">
    <property type="entry name" value="Trypsin-like serine proteases"/>
    <property type="match status" value="1"/>
</dbReference>
<dbReference type="GO" id="GO:0006508">
    <property type="term" value="P:proteolysis"/>
    <property type="evidence" value="ECO:0007669"/>
    <property type="project" value="UniProtKB-KW"/>
</dbReference>
<evidence type="ECO:0000256" key="6">
    <source>
        <dbReference type="ARBA" id="ARBA00023157"/>
    </source>
</evidence>
<dbReference type="STRING" id="52904.ENSSMAP00000001709"/>
<protein>
    <recommendedName>
        <fullName evidence="8">trypsin</fullName>
        <ecNumber evidence="8">3.4.21.4</ecNumber>
    </recommendedName>
</protein>
<evidence type="ECO:0000259" key="9">
    <source>
        <dbReference type="PROSITE" id="PS50240"/>
    </source>
</evidence>
<sequence>MDVPLLSNDICFNAYPFQITENMICAGYLEGGKDSCQRDSWGPMMCGGELQGVVSWGHGCALRKKPGVYTKCPAQERNRTEIPALGQRSAMSEETSTLDVVI</sequence>
<dbReference type="PROSITE" id="PS50240">
    <property type="entry name" value="TRYPSIN_DOM"/>
    <property type="match status" value="1"/>
</dbReference>
<evidence type="ECO:0000256" key="5">
    <source>
        <dbReference type="ARBA" id="ARBA00022825"/>
    </source>
</evidence>
<dbReference type="PANTHER" id="PTHR24264">
    <property type="entry name" value="TRYPSIN-RELATED"/>
    <property type="match status" value="1"/>
</dbReference>
<dbReference type="GO" id="GO:0004252">
    <property type="term" value="F:serine-type endopeptidase activity"/>
    <property type="evidence" value="ECO:0007669"/>
    <property type="project" value="UniProtKB-EC"/>
</dbReference>
<evidence type="ECO:0000256" key="3">
    <source>
        <dbReference type="ARBA" id="ARBA00022670"/>
    </source>
</evidence>
<proteinExistence type="predicted"/>
<evidence type="ECO:0000256" key="8">
    <source>
        <dbReference type="ARBA" id="ARBA00038868"/>
    </source>
</evidence>
<evidence type="ECO:0000256" key="2">
    <source>
        <dbReference type="ARBA" id="ARBA00022525"/>
    </source>
</evidence>
<keyword evidence="4" id="KW-0378">Hydrolase</keyword>
<dbReference type="EMBL" id="CP026243">
    <property type="protein sequence ID" value="AWO96826.1"/>
    <property type="molecule type" value="Genomic_DNA"/>
</dbReference>
<dbReference type="GO" id="GO:0005615">
    <property type="term" value="C:extracellular space"/>
    <property type="evidence" value="ECO:0007669"/>
    <property type="project" value="TreeGrafter"/>
</dbReference>
<dbReference type="InterPro" id="IPR009003">
    <property type="entry name" value="Peptidase_S1_PA"/>
</dbReference>
<keyword evidence="2" id="KW-0964">Secreted</keyword>
<dbReference type="AlphaFoldDB" id="A0A2U9AYY0"/>
<comment type="subcellular location">
    <subcellularLocation>
        <location evidence="1">Secreted</location>
    </subcellularLocation>
</comment>
<keyword evidence="6" id="KW-1015">Disulfide bond</keyword>
<keyword evidence="11" id="KW-1185">Reference proteome</keyword>
<dbReference type="EC" id="3.4.21.4" evidence="8"/>
<gene>
    <name evidence="10" type="ORF">SMAX5B_011774</name>
</gene>
<evidence type="ECO:0000313" key="10">
    <source>
        <dbReference type="EMBL" id="AWO96826.1"/>
    </source>
</evidence>
<accession>A0A2U9AYY0</accession>
<reference evidence="10 11" key="1">
    <citation type="submission" date="2017-12" db="EMBL/GenBank/DDBJ databases">
        <title>Integrating genomic resources of turbot (Scophthalmus maximus) in depth evaluation of genetic and physical mapping variation across individuals.</title>
        <authorList>
            <person name="Martinez P."/>
        </authorList>
    </citation>
    <scope>NUCLEOTIDE SEQUENCE [LARGE SCALE GENOMIC DNA]</scope>
</reference>
<keyword evidence="3" id="KW-0645">Protease</keyword>
<organism evidence="10 11">
    <name type="scientific">Scophthalmus maximus</name>
    <name type="common">Turbot</name>
    <name type="synonym">Psetta maxima</name>
    <dbReference type="NCBI Taxonomy" id="52904"/>
    <lineage>
        <taxon>Eukaryota</taxon>
        <taxon>Metazoa</taxon>
        <taxon>Chordata</taxon>
        <taxon>Craniata</taxon>
        <taxon>Vertebrata</taxon>
        <taxon>Euteleostomi</taxon>
        <taxon>Actinopterygii</taxon>
        <taxon>Neopterygii</taxon>
        <taxon>Teleostei</taxon>
        <taxon>Neoteleostei</taxon>
        <taxon>Acanthomorphata</taxon>
        <taxon>Carangaria</taxon>
        <taxon>Pleuronectiformes</taxon>
        <taxon>Pleuronectoidei</taxon>
        <taxon>Scophthalmidae</taxon>
        <taxon>Scophthalmus</taxon>
    </lineage>
</organism>
<dbReference type="InterPro" id="IPR043504">
    <property type="entry name" value="Peptidase_S1_PA_chymotrypsin"/>
</dbReference>
<keyword evidence="5" id="KW-0720">Serine protease</keyword>
<name>A0A2U9AYY0_SCOMX</name>
<evidence type="ECO:0000256" key="4">
    <source>
        <dbReference type="ARBA" id="ARBA00022801"/>
    </source>
</evidence>
<dbReference type="InterPro" id="IPR050127">
    <property type="entry name" value="Serine_Proteases_S1"/>
</dbReference>
<dbReference type="Gene3D" id="2.40.10.10">
    <property type="entry name" value="Trypsin-like serine proteases"/>
    <property type="match status" value="1"/>
</dbReference>
<dbReference type="Pfam" id="PF00089">
    <property type="entry name" value="Trypsin"/>
    <property type="match status" value="1"/>
</dbReference>
<feature type="domain" description="Peptidase S1" evidence="9">
    <location>
        <begin position="1"/>
        <end position="102"/>
    </location>
</feature>
<evidence type="ECO:0000256" key="7">
    <source>
        <dbReference type="ARBA" id="ARBA00036320"/>
    </source>
</evidence>
<comment type="catalytic activity">
    <reaction evidence="7">
        <text>Preferential cleavage: Arg-|-Xaa, Lys-|-Xaa.</text>
        <dbReference type="EC" id="3.4.21.4"/>
    </reaction>
</comment>
<evidence type="ECO:0000256" key="1">
    <source>
        <dbReference type="ARBA" id="ARBA00004613"/>
    </source>
</evidence>
<dbReference type="Proteomes" id="UP000246464">
    <property type="component" value="Chromosome 1"/>
</dbReference>